<comment type="similarity">
    <text evidence="4">Belongs to the protein kinase superfamily.</text>
</comment>
<dbReference type="InterPro" id="IPR000719">
    <property type="entry name" value="Prot_kinase_dom"/>
</dbReference>
<accession>A0A433D4X5</accession>
<dbReference type="SMART" id="SM00220">
    <property type="entry name" value="S_TKc"/>
    <property type="match status" value="1"/>
</dbReference>
<evidence type="ECO:0000313" key="6">
    <source>
        <dbReference type="EMBL" id="RUP45896.1"/>
    </source>
</evidence>
<dbReference type="InterPro" id="IPR017441">
    <property type="entry name" value="Protein_kinase_ATP_BS"/>
</dbReference>
<keyword evidence="6" id="KW-0418">Kinase</keyword>
<reference evidence="6 7" key="1">
    <citation type="journal article" date="2018" name="New Phytol.">
        <title>Phylogenomics of Endogonaceae and evolution of mycorrhizas within Mucoromycota.</title>
        <authorList>
            <person name="Chang Y."/>
            <person name="Desiro A."/>
            <person name="Na H."/>
            <person name="Sandor L."/>
            <person name="Lipzen A."/>
            <person name="Clum A."/>
            <person name="Barry K."/>
            <person name="Grigoriev I.V."/>
            <person name="Martin F.M."/>
            <person name="Stajich J.E."/>
            <person name="Smith M.E."/>
            <person name="Bonito G."/>
            <person name="Spatafora J.W."/>
        </authorList>
    </citation>
    <scope>NUCLEOTIDE SEQUENCE [LARGE SCALE GENOMIC DNA]</scope>
    <source>
        <strain evidence="6 7">GMNB39</strain>
    </source>
</reference>
<dbReference type="PANTHER" id="PTHR44329">
    <property type="entry name" value="SERINE/THREONINE-PROTEIN KINASE TNNI3K-RELATED"/>
    <property type="match status" value="1"/>
</dbReference>
<comment type="caution">
    <text evidence="6">The sequence shown here is derived from an EMBL/GenBank/DDBJ whole genome shotgun (WGS) entry which is preliminary data.</text>
</comment>
<name>A0A433D4X5_9FUNG</name>
<dbReference type="OrthoDB" id="2386054at2759"/>
<evidence type="ECO:0000256" key="4">
    <source>
        <dbReference type="RuleBase" id="RU000304"/>
    </source>
</evidence>
<keyword evidence="1 3" id="KW-0547">Nucleotide-binding</keyword>
<dbReference type="PROSITE" id="PS00108">
    <property type="entry name" value="PROTEIN_KINASE_ST"/>
    <property type="match status" value="1"/>
</dbReference>
<dbReference type="AlphaFoldDB" id="A0A433D4X5"/>
<keyword evidence="4" id="KW-0723">Serine/threonine-protein kinase</keyword>
<evidence type="ECO:0000259" key="5">
    <source>
        <dbReference type="PROSITE" id="PS50011"/>
    </source>
</evidence>
<dbReference type="InterPro" id="IPR051681">
    <property type="entry name" value="Ser/Thr_Kinases-Pseudokinases"/>
</dbReference>
<dbReference type="GO" id="GO:0004674">
    <property type="term" value="F:protein serine/threonine kinase activity"/>
    <property type="evidence" value="ECO:0007669"/>
    <property type="project" value="UniProtKB-KW"/>
</dbReference>
<sequence>MGSLTQCFEIGGGLRPASFANCTFIFPFAKSTPMDNSSQNEIRITSYFTDTSASNDTHLELFSDFHIPSLPPASVTRGILIGQGASAHVYKGTMQGSTVAIKQFNISVSSLDPTKVDATIRNEVKLLTRLRDSNFMLHTFGYIHDAYTLSIVMAYAENGDLLQYLRTGKLAGDWLQKAKICKDIAAAIQSLHIKGIIHGDLKSENILLDSSLVPKISDFGLSKTFTSISRGSRLGYTLRYISPERLSGKKLTHQELIPSDIYAYGMIVLEVARDGEELYENMHDLSVEIAKIQQGVQQQYTGDLPDDTPPIFRIVVSLCLDYNPSYRPSLILVQDAFKKYTNNPLPSLILPETFSPVPINEIRRLNISQLYGHSGELRSRMR</sequence>
<dbReference type="PROSITE" id="PS00107">
    <property type="entry name" value="PROTEIN_KINASE_ATP"/>
    <property type="match status" value="1"/>
</dbReference>
<keyword evidence="7" id="KW-1185">Reference proteome</keyword>
<proteinExistence type="inferred from homology"/>
<dbReference type="InterPro" id="IPR008271">
    <property type="entry name" value="Ser/Thr_kinase_AS"/>
</dbReference>
<evidence type="ECO:0000256" key="3">
    <source>
        <dbReference type="PROSITE-ProRule" id="PRU10141"/>
    </source>
</evidence>
<keyword evidence="6" id="KW-0808">Transferase</keyword>
<organism evidence="6 7">
    <name type="scientific">Jimgerdemannia flammicorona</name>
    <dbReference type="NCBI Taxonomy" id="994334"/>
    <lineage>
        <taxon>Eukaryota</taxon>
        <taxon>Fungi</taxon>
        <taxon>Fungi incertae sedis</taxon>
        <taxon>Mucoromycota</taxon>
        <taxon>Mucoromycotina</taxon>
        <taxon>Endogonomycetes</taxon>
        <taxon>Endogonales</taxon>
        <taxon>Endogonaceae</taxon>
        <taxon>Jimgerdemannia</taxon>
    </lineage>
</organism>
<keyword evidence="2 3" id="KW-0067">ATP-binding</keyword>
<evidence type="ECO:0000256" key="2">
    <source>
        <dbReference type="ARBA" id="ARBA00022840"/>
    </source>
</evidence>
<dbReference type="GO" id="GO:0005524">
    <property type="term" value="F:ATP binding"/>
    <property type="evidence" value="ECO:0007669"/>
    <property type="project" value="UniProtKB-UniRule"/>
</dbReference>
<dbReference type="EMBL" id="RBNI01006641">
    <property type="protein sequence ID" value="RUP45896.1"/>
    <property type="molecule type" value="Genomic_DNA"/>
</dbReference>
<evidence type="ECO:0000313" key="7">
    <source>
        <dbReference type="Proteomes" id="UP000268093"/>
    </source>
</evidence>
<evidence type="ECO:0000256" key="1">
    <source>
        <dbReference type="ARBA" id="ARBA00022741"/>
    </source>
</evidence>
<gene>
    <name evidence="6" type="ORF">BC936DRAFT_147612</name>
</gene>
<dbReference type="PROSITE" id="PS50011">
    <property type="entry name" value="PROTEIN_KINASE_DOM"/>
    <property type="match status" value="1"/>
</dbReference>
<dbReference type="Proteomes" id="UP000268093">
    <property type="component" value="Unassembled WGS sequence"/>
</dbReference>
<feature type="domain" description="Protein kinase" evidence="5">
    <location>
        <begin position="75"/>
        <end position="341"/>
    </location>
</feature>
<protein>
    <submittedName>
        <fullName evidence="6">Kinase-like domain-containing protein</fullName>
    </submittedName>
</protein>
<dbReference type="SUPFAM" id="SSF56112">
    <property type="entry name" value="Protein kinase-like (PK-like)"/>
    <property type="match status" value="1"/>
</dbReference>
<dbReference type="Gene3D" id="1.10.510.10">
    <property type="entry name" value="Transferase(Phosphotransferase) domain 1"/>
    <property type="match status" value="1"/>
</dbReference>
<dbReference type="Pfam" id="PF00069">
    <property type="entry name" value="Pkinase"/>
    <property type="match status" value="1"/>
</dbReference>
<dbReference type="InterPro" id="IPR011009">
    <property type="entry name" value="Kinase-like_dom_sf"/>
</dbReference>
<feature type="binding site" evidence="3">
    <location>
        <position position="102"/>
    </location>
    <ligand>
        <name>ATP</name>
        <dbReference type="ChEBI" id="CHEBI:30616"/>
    </ligand>
</feature>